<gene>
    <name evidence="1" type="ORF">ENU09_03880</name>
    <name evidence="2" type="ORF">ENU20_02115</name>
</gene>
<name>A0A7C4JLY3_STAMA</name>
<dbReference type="EMBL" id="DTBE01000103">
    <property type="protein sequence ID" value="HGQ59834.1"/>
    <property type="molecule type" value="Genomic_DNA"/>
</dbReference>
<dbReference type="AlphaFoldDB" id="A0A7C4JLY3"/>
<proteinExistence type="predicted"/>
<dbReference type="EMBL" id="DTBP01000015">
    <property type="protein sequence ID" value="HGQ73857.1"/>
    <property type="molecule type" value="Genomic_DNA"/>
</dbReference>
<comment type="caution">
    <text evidence="2">The sequence shown here is derived from an EMBL/GenBank/DDBJ whole genome shotgun (WGS) entry which is preliminary data.</text>
</comment>
<sequence length="68" mass="7903">MSPIEVTDKEVFKKIVERAVECRVYRDSDKGFAKVKARTKSRLVTIKIPLEELDAFLKELKCQSIVEF</sequence>
<evidence type="ECO:0000313" key="1">
    <source>
        <dbReference type="EMBL" id="HGQ59834.1"/>
    </source>
</evidence>
<protein>
    <submittedName>
        <fullName evidence="2">5'-nucleotidase</fullName>
    </submittedName>
</protein>
<accession>A0A7C4JLY3</accession>
<reference evidence="2" key="1">
    <citation type="journal article" date="2020" name="mSystems">
        <title>Genome- and Community-Level Interaction Insights into Carbon Utilization and Element Cycling Functions of Hydrothermarchaeota in Hydrothermal Sediment.</title>
        <authorList>
            <person name="Zhou Z."/>
            <person name="Liu Y."/>
            <person name="Xu W."/>
            <person name="Pan J."/>
            <person name="Luo Z.H."/>
            <person name="Li M."/>
        </authorList>
    </citation>
    <scope>NUCLEOTIDE SEQUENCE [LARGE SCALE GENOMIC DNA]</scope>
    <source>
        <strain evidence="1">SpSt-638</strain>
        <strain evidence="2">SpSt-648</strain>
    </source>
</reference>
<evidence type="ECO:0000313" key="2">
    <source>
        <dbReference type="EMBL" id="HGQ73857.1"/>
    </source>
</evidence>
<organism evidence="2">
    <name type="scientific">Staphylothermus marinus</name>
    <dbReference type="NCBI Taxonomy" id="2280"/>
    <lineage>
        <taxon>Archaea</taxon>
        <taxon>Thermoproteota</taxon>
        <taxon>Thermoprotei</taxon>
        <taxon>Desulfurococcales</taxon>
        <taxon>Desulfurococcaceae</taxon>
        <taxon>Staphylothermus</taxon>
    </lineage>
</organism>